<keyword evidence="7" id="KW-1185">Reference proteome</keyword>
<dbReference type="PANTHER" id="PTHR43424">
    <property type="entry name" value="LOCUS PUTATIVE PROTEIN 1-RELATED"/>
    <property type="match status" value="1"/>
</dbReference>
<evidence type="ECO:0000256" key="2">
    <source>
        <dbReference type="ARBA" id="ARBA00022692"/>
    </source>
</evidence>
<comment type="subcellular location">
    <subcellularLocation>
        <location evidence="1">Membrane</location>
        <topology evidence="1">Multi-pass membrane protein</topology>
    </subcellularLocation>
</comment>
<protein>
    <submittedName>
        <fullName evidence="6">O-antigen/teichoic acid export membrane protein</fullName>
    </submittedName>
</protein>
<evidence type="ECO:0000313" key="6">
    <source>
        <dbReference type="EMBL" id="RED65817.1"/>
    </source>
</evidence>
<dbReference type="CDD" id="cd13128">
    <property type="entry name" value="MATE_Wzx_like"/>
    <property type="match status" value="1"/>
</dbReference>
<feature type="transmembrane region" description="Helical" evidence="5">
    <location>
        <begin position="178"/>
        <end position="197"/>
    </location>
</feature>
<dbReference type="Proteomes" id="UP000256869">
    <property type="component" value="Unassembled WGS sequence"/>
</dbReference>
<evidence type="ECO:0000256" key="5">
    <source>
        <dbReference type="SAM" id="Phobius"/>
    </source>
</evidence>
<accession>A0A3D9IW48</accession>
<keyword evidence="2 5" id="KW-0812">Transmembrane</keyword>
<dbReference type="EMBL" id="QRDY01000001">
    <property type="protein sequence ID" value="RED65817.1"/>
    <property type="molecule type" value="Genomic_DNA"/>
</dbReference>
<dbReference type="GO" id="GO:0016020">
    <property type="term" value="C:membrane"/>
    <property type="evidence" value="ECO:0007669"/>
    <property type="project" value="UniProtKB-SubCell"/>
</dbReference>
<dbReference type="RefSeq" id="WP_115990794.1">
    <property type="nucleotide sequence ID" value="NZ_QRDY01000001.1"/>
</dbReference>
<name>A0A3D9IW48_9BACL</name>
<dbReference type="PANTHER" id="PTHR43424:SF1">
    <property type="entry name" value="LOCUS PUTATIVE PROTEIN 1-RELATED"/>
    <property type="match status" value="1"/>
</dbReference>
<keyword evidence="3 5" id="KW-1133">Transmembrane helix</keyword>
<feature type="transmembrane region" description="Helical" evidence="5">
    <location>
        <begin position="51"/>
        <end position="75"/>
    </location>
</feature>
<feature type="transmembrane region" description="Helical" evidence="5">
    <location>
        <begin position="153"/>
        <end position="172"/>
    </location>
</feature>
<sequence length="440" mass="50342">MISKISELIRVDKVVFSNVIWLVFEKVLKMIVSIYIFSLLARYLGPSDFGFLNYGIAFVFIITIFIDLGLSGLVVKDLVQKHNDNSVIIGTTFYLKMIASIIGFTLLIIYVLFLDTIEIKIVLIFVGISILLKPFEVIDLYNQANLKSKLSVMSKNIALILISLIQIFFVFFKYPLYYFAFAQSLEVLFSSVLLFILYKRDGNYKKWTYCTKTAKNLLSRSWPLILSGVASVLYLKVDQIMVESMRGEAELGIYSVAVRISEAWYFIAIAVVTSLFPQLIRMRERTFEYRKKLQAVYNLLFLIAFFLSIVLSLISSKLISVLFGEEYMPAVSILIIHIWASLFVFMRALLSKWLIIEELLMFSIVSHGFGLVINIAANIILIPKYGGEGAAIATVLAYFTSTYLFTFFSKKTYDSGIMMTKSFFAPVLLIVQIYRSIRRM</sequence>
<feature type="transmembrane region" description="Helical" evidence="5">
    <location>
        <begin position="119"/>
        <end position="141"/>
    </location>
</feature>
<dbReference type="OrthoDB" id="5240734at2"/>
<evidence type="ECO:0000256" key="4">
    <source>
        <dbReference type="ARBA" id="ARBA00023136"/>
    </source>
</evidence>
<feature type="transmembrane region" description="Helical" evidence="5">
    <location>
        <begin position="87"/>
        <end position="113"/>
    </location>
</feature>
<keyword evidence="4 5" id="KW-0472">Membrane</keyword>
<organism evidence="6 7">
    <name type="scientific">Cohnella lupini</name>
    <dbReference type="NCBI Taxonomy" id="1294267"/>
    <lineage>
        <taxon>Bacteria</taxon>
        <taxon>Bacillati</taxon>
        <taxon>Bacillota</taxon>
        <taxon>Bacilli</taxon>
        <taxon>Bacillales</taxon>
        <taxon>Paenibacillaceae</taxon>
        <taxon>Cohnella</taxon>
    </lineage>
</organism>
<feature type="transmembrane region" description="Helical" evidence="5">
    <location>
        <begin position="389"/>
        <end position="408"/>
    </location>
</feature>
<dbReference type="AlphaFoldDB" id="A0A3D9IW48"/>
<dbReference type="InterPro" id="IPR052556">
    <property type="entry name" value="PolySynth_Transporter"/>
</dbReference>
<dbReference type="Pfam" id="PF01943">
    <property type="entry name" value="Polysacc_synt"/>
    <property type="match status" value="1"/>
</dbReference>
<reference evidence="6 7" key="1">
    <citation type="submission" date="2018-07" db="EMBL/GenBank/DDBJ databases">
        <title>Genomic Encyclopedia of Type Strains, Phase III (KMG-III): the genomes of soil and plant-associated and newly described type strains.</title>
        <authorList>
            <person name="Whitman W."/>
        </authorList>
    </citation>
    <scope>NUCLEOTIDE SEQUENCE [LARGE SCALE GENOMIC DNA]</scope>
    <source>
        <strain evidence="6 7">CECT 8236</strain>
    </source>
</reference>
<evidence type="ECO:0000256" key="3">
    <source>
        <dbReference type="ARBA" id="ARBA00022989"/>
    </source>
</evidence>
<feature type="transmembrane region" description="Helical" evidence="5">
    <location>
        <begin position="296"/>
        <end position="315"/>
    </location>
</feature>
<feature type="transmembrane region" description="Helical" evidence="5">
    <location>
        <begin position="217"/>
        <end position="236"/>
    </location>
</feature>
<feature type="transmembrane region" description="Helical" evidence="5">
    <location>
        <begin position="327"/>
        <end position="350"/>
    </location>
</feature>
<dbReference type="InterPro" id="IPR002797">
    <property type="entry name" value="Polysacc_synth"/>
</dbReference>
<feature type="transmembrane region" description="Helical" evidence="5">
    <location>
        <begin position="359"/>
        <end position="383"/>
    </location>
</feature>
<evidence type="ECO:0000256" key="1">
    <source>
        <dbReference type="ARBA" id="ARBA00004141"/>
    </source>
</evidence>
<comment type="caution">
    <text evidence="6">The sequence shown here is derived from an EMBL/GenBank/DDBJ whole genome shotgun (WGS) entry which is preliminary data.</text>
</comment>
<proteinExistence type="predicted"/>
<gene>
    <name evidence="6" type="ORF">DFP95_101309</name>
</gene>
<feature type="transmembrane region" description="Helical" evidence="5">
    <location>
        <begin position="256"/>
        <end position="276"/>
    </location>
</feature>
<evidence type="ECO:0000313" key="7">
    <source>
        <dbReference type="Proteomes" id="UP000256869"/>
    </source>
</evidence>
<feature type="transmembrane region" description="Helical" evidence="5">
    <location>
        <begin position="27"/>
        <end position="45"/>
    </location>
</feature>